<comment type="subcellular location">
    <subcellularLocation>
        <location evidence="2">Peroxisome</location>
    </subcellularLocation>
</comment>
<dbReference type="GO" id="GO:0003997">
    <property type="term" value="F:acyl-CoA oxidase activity"/>
    <property type="evidence" value="ECO:0007669"/>
    <property type="project" value="UniProtKB-EC"/>
</dbReference>
<evidence type="ECO:0000256" key="5">
    <source>
        <dbReference type="ARBA" id="ARBA00022630"/>
    </source>
</evidence>
<dbReference type="SUPFAM" id="SSF47203">
    <property type="entry name" value="Acyl-CoA dehydrogenase C-terminal domain-like"/>
    <property type="match status" value="2"/>
</dbReference>
<dbReference type="SUPFAM" id="SSF56645">
    <property type="entry name" value="Acyl-CoA dehydrogenase NM domain-like"/>
    <property type="match status" value="1"/>
</dbReference>
<dbReference type="Proteomes" id="UP000184363">
    <property type="component" value="Unassembled WGS sequence"/>
</dbReference>
<proteinExistence type="inferred from homology"/>
<dbReference type="Pfam" id="PF01756">
    <property type="entry name" value="ACOX"/>
    <property type="match status" value="1"/>
</dbReference>
<keyword evidence="8" id="KW-0560">Oxidoreductase</keyword>
<gene>
    <name evidence="14" type="ORF">SAMN05443637_110122</name>
</gene>
<dbReference type="InterPro" id="IPR002655">
    <property type="entry name" value="Acyl-CoA_oxidase_C"/>
</dbReference>
<evidence type="ECO:0000256" key="10">
    <source>
        <dbReference type="ARBA" id="ARBA00023140"/>
    </source>
</evidence>
<feature type="domain" description="Acyl-CoA oxidase C-terminal" evidence="11">
    <location>
        <begin position="476"/>
        <end position="609"/>
    </location>
</feature>
<dbReference type="Pfam" id="PF22924">
    <property type="entry name" value="ACOX_C_alpha1"/>
    <property type="match status" value="1"/>
</dbReference>
<protein>
    <recommendedName>
        <fullName evidence="4">acyl-CoA oxidase</fullName>
        <ecNumber evidence="4">1.3.3.6</ecNumber>
    </recommendedName>
</protein>
<evidence type="ECO:0000256" key="8">
    <source>
        <dbReference type="ARBA" id="ARBA00023002"/>
    </source>
</evidence>
<evidence type="ECO:0000259" key="12">
    <source>
        <dbReference type="Pfam" id="PF02770"/>
    </source>
</evidence>
<dbReference type="Pfam" id="PF02770">
    <property type="entry name" value="Acyl-CoA_dh_M"/>
    <property type="match status" value="1"/>
</dbReference>
<dbReference type="PIRSF" id="PIRSF000168">
    <property type="entry name" value="Acyl-CoA_oxidase"/>
    <property type="match status" value="1"/>
</dbReference>
<dbReference type="GO" id="GO:0055088">
    <property type="term" value="P:lipid homeostasis"/>
    <property type="evidence" value="ECO:0007669"/>
    <property type="project" value="TreeGrafter"/>
</dbReference>
<evidence type="ECO:0000256" key="6">
    <source>
        <dbReference type="ARBA" id="ARBA00022827"/>
    </source>
</evidence>
<keyword evidence="15" id="KW-1185">Reference proteome</keyword>
<evidence type="ECO:0000259" key="11">
    <source>
        <dbReference type="Pfam" id="PF01756"/>
    </source>
</evidence>
<dbReference type="FunFam" id="1.20.140.10:FF:000010">
    <property type="entry name" value="Acyl-coenzyme A oxidase"/>
    <property type="match status" value="1"/>
</dbReference>
<evidence type="ECO:0000313" key="14">
    <source>
        <dbReference type="EMBL" id="SHK69450.1"/>
    </source>
</evidence>
<sequence length="637" mass="68325">MTTTELQKVLDGRFAEVRADVRAQLTQEDMTAEPGLSLAEHRALTLANLRRLAATGRPHRGFAGDVGGVVTAFAMLAWADLSLLVKAGVQWGLFGGAIQALGTERHHAEHLPRIMDGELLGCFAMTETGHGSDVQNLRTTATYDPRTQEFVVHTPDPSARKDYIGNAARDGHLAVVFAQLVTQGRGHGVHALLVPIRDAQGRPMPGVTIGDCGHKAGLNGVDNGRLTFDHVRVPRTALLNRFGDVAPDGTYTSPIASETRRFFTMLGTLVRGRISVAGGAGAAAQKALTLAIRYGDLRRQFADPATGEERPVLDYLVHQRKLLPALATTYALHFAQDELVAELHELHAAAEPDEARQRALETEAAGIKAVGTWHATRTIQTCREACGGAGYLSANLLPQLKADTDVFTTFEGDNTVLLQLVAKTLLNEYGRRMAGLDLAGKARLGAELLAEFALERTGARALLVRGGLRDRAHQRRLLAAREEHQIATVAQRMRAALKPGADQFAIFNAAQDHLLAAARAHVDRIVFDAFARAVDRCAAPATKALLGKVLDLHALSVIEAEAGFFTGHAYLSATRAKAVTQEVNALCAELRPHARELVDAFGIPERWLACPMLAGELDPADDGGAGIPAVHESAPLS</sequence>
<dbReference type="InterPro" id="IPR055060">
    <property type="entry name" value="ACOX_C_alpha1"/>
</dbReference>
<dbReference type="PANTHER" id="PTHR10909">
    <property type="entry name" value="ELECTRON TRANSPORT OXIDOREDUCTASE"/>
    <property type="match status" value="1"/>
</dbReference>
<accession>A0A1M6UJY0</accession>
<keyword evidence="7" id="KW-0276">Fatty acid metabolism</keyword>
<name>A0A1M6UJY0_PSETH</name>
<dbReference type="EC" id="1.3.3.6" evidence="4"/>
<dbReference type="GO" id="GO:0005504">
    <property type="term" value="F:fatty acid binding"/>
    <property type="evidence" value="ECO:0007669"/>
    <property type="project" value="TreeGrafter"/>
</dbReference>
<dbReference type="Gene3D" id="1.20.140.10">
    <property type="entry name" value="Butyryl-CoA Dehydrogenase, subunit A, domain 3"/>
    <property type="match status" value="2"/>
</dbReference>
<evidence type="ECO:0000313" key="15">
    <source>
        <dbReference type="Proteomes" id="UP000184363"/>
    </source>
</evidence>
<comment type="cofactor">
    <cofactor evidence="1">
        <name>FAD</name>
        <dbReference type="ChEBI" id="CHEBI:57692"/>
    </cofactor>
</comment>
<organism evidence="14 15">
    <name type="scientific">Pseudonocardia thermophila</name>
    <dbReference type="NCBI Taxonomy" id="1848"/>
    <lineage>
        <taxon>Bacteria</taxon>
        <taxon>Bacillati</taxon>
        <taxon>Actinomycetota</taxon>
        <taxon>Actinomycetes</taxon>
        <taxon>Pseudonocardiales</taxon>
        <taxon>Pseudonocardiaceae</taxon>
        <taxon>Pseudonocardia</taxon>
    </lineage>
</organism>
<evidence type="ECO:0000256" key="7">
    <source>
        <dbReference type="ARBA" id="ARBA00022832"/>
    </source>
</evidence>
<dbReference type="InterPro" id="IPR046373">
    <property type="entry name" value="Acyl-CoA_Oxase/DH_mid-dom_sf"/>
</dbReference>
<keyword evidence="10" id="KW-0576">Peroxisome</keyword>
<evidence type="ECO:0000256" key="3">
    <source>
        <dbReference type="ARBA" id="ARBA00006288"/>
    </source>
</evidence>
<keyword evidence="9" id="KW-0443">Lipid metabolism</keyword>
<feature type="domain" description="Acyl-CoA oxidase C-alpha1" evidence="13">
    <location>
        <begin position="267"/>
        <end position="426"/>
    </location>
</feature>
<dbReference type="PANTHER" id="PTHR10909:SF382">
    <property type="entry name" value="ACYL-COENZYME A OXIDASE"/>
    <property type="match status" value="1"/>
</dbReference>
<evidence type="ECO:0000256" key="2">
    <source>
        <dbReference type="ARBA" id="ARBA00004275"/>
    </source>
</evidence>
<dbReference type="STRING" id="1848.SAMN05443637_110122"/>
<comment type="similarity">
    <text evidence="3">Belongs to the acyl-CoA oxidase family.</text>
</comment>
<evidence type="ECO:0000256" key="1">
    <source>
        <dbReference type="ARBA" id="ARBA00001974"/>
    </source>
</evidence>
<evidence type="ECO:0000256" key="9">
    <source>
        <dbReference type="ARBA" id="ARBA00023098"/>
    </source>
</evidence>
<dbReference type="InterPro" id="IPR009100">
    <property type="entry name" value="AcylCoA_DH/oxidase_NM_dom_sf"/>
</dbReference>
<dbReference type="RefSeq" id="WP_073457619.1">
    <property type="nucleotide sequence ID" value="NZ_FRAP01000010.1"/>
</dbReference>
<dbReference type="GO" id="GO:0071949">
    <property type="term" value="F:FAD binding"/>
    <property type="evidence" value="ECO:0007669"/>
    <property type="project" value="InterPro"/>
</dbReference>
<dbReference type="GO" id="GO:0033540">
    <property type="term" value="P:fatty acid beta-oxidation using acyl-CoA oxidase"/>
    <property type="evidence" value="ECO:0007669"/>
    <property type="project" value="TreeGrafter"/>
</dbReference>
<keyword evidence="6" id="KW-0274">FAD</keyword>
<dbReference type="FunFam" id="2.40.110.10:FF:000005">
    <property type="entry name" value="Acyl-coenzyme A oxidase"/>
    <property type="match status" value="1"/>
</dbReference>
<dbReference type="Gene3D" id="2.40.110.10">
    <property type="entry name" value="Butyryl-CoA Dehydrogenase, subunit A, domain 2"/>
    <property type="match status" value="1"/>
</dbReference>
<dbReference type="FunFam" id="1.20.140.10:FF:000007">
    <property type="entry name" value="Acyl-coenzyme A oxidase"/>
    <property type="match status" value="1"/>
</dbReference>
<dbReference type="InterPro" id="IPR012258">
    <property type="entry name" value="Acyl-CoA_oxidase"/>
</dbReference>
<feature type="domain" description="Acyl-CoA oxidase/dehydrogenase middle" evidence="12">
    <location>
        <begin position="122"/>
        <end position="231"/>
    </location>
</feature>
<dbReference type="AlphaFoldDB" id="A0A1M6UJY0"/>
<reference evidence="14 15" key="1">
    <citation type="submission" date="2016-11" db="EMBL/GenBank/DDBJ databases">
        <authorList>
            <person name="Jaros S."/>
            <person name="Januszkiewicz K."/>
            <person name="Wedrychowicz H."/>
        </authorList>
    </citation>
    <scope>NUCLEOTIDE SEQUENCE [LARGE SCALE GENOMIC DNA]</scope>
    <source>
        <strain evidence="14 15">DSM 43832</strain>
    </source>
</reference>
<keyword evidence="5" id="KW-0285">Flavoprotein</keyword>
<evidence type="ECO:0000259" key="13">
    <source>
        <dbReference type="Pfam" id="PF22924"/>
    </source>
</evidence>
<dbReference type="InterPro" id="IPR036250">
    <property type="entry name" value="AcylCo_DH-like_C"/>
</dbReference>
<dbReference type="InterPro" id="IPR006091">
    <property type="entry name" value="Acyl-CoA_Oxase/DH_mid-dom"/>
</dbReference>
<dbReference type="OrthoDB" id="1144545at2"/>
<dbReference type="EMBL" id="FRAP01000010">
    <property type="protein sequence ID" value="SHK69450.1"/>
    <property type="molecule type" value="Genomic_DNA"/>
</dbReference>
<evidence type="ECO:0000256" key="4">
    <source>
        <dbReference type="ARBA" id="ARBA00012870"/>
    </source>
</evidence>